<dbReference type="EMBL" id="MLYP01000009">
    <property type="protein sequence ID" value="OIJ99638.1"/>
    <property type="molecule type" value="Genomic_DNA"/>
</dbReference>
<dbReference type="NCBIfam" id="TIGR00641">
    <property type="entry name" value="acid_CoA_mut_N"/>
    <property type="match status" value="1"/>
</dbReference>
<dbReference type="GO" id="GO:0031419">
    <property type="term" value="F:cobalamin binding"/>
    <property type="evidence" value="ECO:0007669"/>
    <property type="project" value="UniProtKB-KW"/>
</dbReference>
<dbReference type="InterPro" id="IPR006098">
    <property type="entry name" value="MMCoA_mutase_a_cat"/>
</dbReference>
<dbReference type="InterPro" id="IPR006099">
    <property type="entry name" value="MeMalonylCoA_mutase_a/b_cat"/>
</dbReference>
<proteinExistence type="predicted"/>
<comment type="subunit">
    <text evidence="1">Heterodimer of an alpha and a beta chain.</text>
</comment>
<keyword evidence="2" id="KW-0413">Isomerase</keyword>
<dbReference type="Proteomes" id="UP000179935">
    <property type="component" value="Unassembled WGS sequence"/>
</dbReference>
<evidence type="ECO:0000313" key="5">
    <source>
        <dbReference type="Proteomes" id="UP000179935"/>
    </source>
</evidence>
<feature type="domain" description="Methylmalonyl-CoA mutase alpha/beta chain catalytic" evidence="3">
    <location>
        <begin position="41"/>
        <end position="566"/>
    </location>
</feature>
<evidence type="ECO:0000256" key="2">
    <source>
        <dbReference type="ARBA" id="ARBA00023235"/>
    </source>
</evidence>
<accession>A0A1S2Q0J8</accession>
<sequence>MFDEETLSASQQAKARWQADYERIAKRFADQAPTQALNPQSHSGLPIKNCYFPHDVPDSTRPEAPGSYPYTRGNLATQYQFMNWANQPVIGYGLPEDTRSRMDLLAEQGMVGYFGSRFYNLVYDLVSHEGLDPDHPAARGRIGQCGMAVYSAADMARLFDGLDLRKINVVHITYYQVIAALAQYIAYAERQGVAPAELRGNTMNWYHQSAYVGMSAFPPEQGLKLAVELISYCSKHMPKWNTTNFFGYGVEEAGGTAVQEIGLMLAFGIELVRACQQAGLRPDDVLPRFGFQFAQANDFFEEVCKIRAMRRIWATTMKDRFGVTDPRSMHVRIHTHTSGAVLTAQQPLVNLIRTTLHAFGAAMAGTQAMEVSAYDEALAIPTGDAATLALRVQQVIQEETNITAVSDPLAGSYYVEALTDQLADAALNLVADIEAQGGYVRAQRNGWIRSIVEESSERWRELVDSGQRRIVGLNCYTAGEEPEPQLFKVDSEVERIAVERVRRLRDERDAAAFDRAMESLELAAKEFAASRMDQLGDDKLLPAAIDAARADATTGEIMGVLKRHLGWGPPHES</sequence>
<dbReference type="InterPro" id="IPR016176">
    <property type="entry name" value="Cbl-dep_enz_cat"/>
</dbReference>
<dbReference type="Gene3D" id="3.20.20.240">
    <property type="entry name" value="Methylmalonyl-CoA mutase"/>
    <property type="match status" value="1"/>
</dbReference>
<reference evidence="4 5" key="1">
    <citation type="submission" date="2016-10" db="EMBL/GenBank/DDBJ databases">
        <title>Genome sequence of Streptomyces sp. MUSC 93.</title>
        <authorList>
            <person name="Lee L.-H."/>
            <person name="Ser H.-L."/>
            <person name="Law J.W.-F."/>
        </authorList>
    </citation>
    <scope>NUCLEOTIDE SEQUENCE [LARGE SCALE GENOMIC DNA]</scope>
    <source>
        <strain evidence="4 5">MUSC 93</strain>
    </source>
</reference>
<dbReference type="PANTHER" id="PTHR48101">
    <property type="entry name" value="METHYLMALONYL-COA MUTASE, MITOCHONDRIAL-RELATED"/>
    <property type="match status" value="1"/>
</dbReference>
<gene>
    <name evidence="4" type="ORF">BIV24_04725</name>
</gene>
<dbReference type="SUPFAM" id="SSF51703">
    <property type="entry name" value="Cobalamin (vitamin B12)-dependent enzymes"/>
    <property type="match status" value="1"/>
</dbReference>
<keyword evidence="5" id="KW-1185">Reference proteome</keyword>
<dbReference type="RefSeq" id="WP_071364869.1">
    <property type="nucleotide sequence ID" value="NZ_MLYP01000009.1"/>
</dbReference>
<dbReference type="AlphaFoldDB" id="A0A1S2Q0J8"/>
<dbReference type="PANTHER" id="PTHR48101:SF1">
    <property type="entry name" value="METHYLMALONYL-COA MUTASE, LARGE SUBUNIT"/>
    <property type="match status" value="1"/>
</dbReference>
<protein>
    <recommendedName>
        <fullName evidence="3">Methylmalonyl-CoA mutase alpha/beta chain catalytic domain-containing protein</fullName>
    </recommendedName>
</protein>
<evidence type="ECO:0000313" key="4">
    <source>
        <dbReference type="EMBL" id="OIJ99638.1"/>
    </source>
</evidence>
<evidence type="ECO:0000256" key="1">
    <source>
        <dbReference type="ARBA" id="ARBA00011870"/>
    </source>
</evidence>
<dbReference type="STRING" id="1428652.BIV24_04725"/>
<comment type="caution">
    <text evidence="4">The sequence shown here is derived from an EMBL/GenBank/DDBJ whole genome shotgun (WGS) entry which is preliminary data.</text>
</comment>
<dbReference type="Pfam" id="PF01642">
    <property type="entry name" value="MM_CoA_mutase"/>
    <property type="match status" value="1"/>
</dbReference>
<name>A0A1S2Q0J8_9ACTN</name>
<dbReference type="GO" id="GO:0004494">
    <property type="term" value="F:methylmalonyl-CoA mutase activity"/>
    <property type="evidence" value="ECO:0007669"/>
    <property type="project" value="UniProtKB-EC"/>
</dbReference>
<organism evidence="4 5">
    <name type="scientific">Streptomyces colonosanans</name>
    <dbReference type="NCBI Taxonomy" id="1428652"/>
    <lineage>
        <taxon>Bacteria</taxon>
        <taxon>Bacillati</taxon>
        <taxon>Actinomycetota</taxon>
        <taxon>Actinomycetes</taxon>
        <taxon>Kitasatosporales</taxon>
        <taxon>Streptomycetaceae</taxon>
        <taxon>Streptomyces</taxon>
    </lineage>
</organism>
<evidence type="ECO:0000259" key="3">
    <source>
        <dbReference type="Pfam" id="PF01642"/>
    </source>
</evidence>